<evidence type="ECO:0000256" key="13">
    <source>
        <dbReference type="SAM" id="Phobius"/>
    </source>
</evidence>
<evidence type="ECO:0000313" key="18">
    <source>
        <dbReference type="EMBL" id="GGA00097.1"/>
    </source>
</evidence>
<evidence type="ECO:0000256" key="7">
    <source>
        <dbReference type="ARBA" id="ARBA00022692"/>
    </source>
</evidence>
<evidence type="ECO:0000256" key="4">
    <source>
        <dbReference type="ARBA" id="ARBA00022475"/>
    </source>
</evidence>
<dbReference type="PROSITE" id="PS50112">
    <property type="entry name" value="PAS"/>
    <property type="match status" value="1"/>
</dbReference>
<keyword evidence="6" id="KW-0808">Transferase</keyword>
<comment type="caution">
    <text evidence="18">The sequence shown here is derived from an EMBL/GenBank/DDBJ whole genome shotgun (WGS) entry which is preliminary data.</text>
</comment>
<keyword evidence="19" id="KW-1185">Reference proteome</keyword>
<evidence type="ECO:0000256" key="9">
    <source>
        <dbReference type="ARBA" id="ARBA00022989"/>
    </source>
</evidence>
<feature type="transmembrane region" description="Helical" evidence="13">
    <location>
        <begin position="204"/>
        <end position="222"/>
    </location>
</feature>
<dbReference type="Gene3D" id="3.30.565.10">
    <property type="entry name" value="Histidine kinase-like ATPase, C-terminal domain"/>
    <property type="match status" value="1"/>
</dbReference>
<feature type="domain" description="Histidine kinase" evidence="14">
    <location>
        <begin position="461"/>
        <end position="677"/>
    </location>
</feature>
<dbReference type="Gene3D" id="3.40.50.2300">
    <property type="match status" value="1"/>
</dbReference>
<evidence type="ECO:0000256" key="10">
    <source>
        <dbReference type="ARBA" id="ARBA00023136"/>
    </source>
</evidence>
<dbReference type="SUPFAM" id="SSF55874">
    <property type="entry name" value="ATPase domain of HSP90 chaperone/DNA topoisomerase II/histidine kinase"/>
    <property type="match status" value="1"/>
</dbReference>
<dbReference type="CDD" id="cd00082">
    <property type="entry name" value="HisKA"/>
    <property type="match status" value="1"/>
</dbReference>
<reference evidence="19" key="1">
    <citation type="journal article" date="2019" name="Int. J. Syst. Evol. Microbiol.">
        <title>The Global Catalogue of Microorganisms (GCM) 10K type strain sequencing project: providing services to taxonomists for standard genome sequencing and annotation.</title>
        <authorList>
            <consortium name="The Broad Institute Genomics Platform"/>
            <consortium name="The Broad Institute Genome Sequencing Center for Infectious Disease"/>
            <person name="Wu L."/>
            <person name="Ma J."/>
        </authorList>
    </citation>
    <scope>NUCLEOTIDE SEQUENCE [LARGE SCALE GENOMIC DNA]</scope>
    <source>
        <strain evidence="19">CGMCC 1.15297</strain>
    </source>
</reference>
<dbReference type="InterPro" id="IPR003661">
    <property type="entry name" value="HisK_dim/P_dom"/>
</dbReference>
<sequence>MEVPAAEARPSDGGIARVSGIIPMLVLLVCAAVFFGFFAWLGITLTRGDGRIAAVWIPNAIALVALLSARRNQRVPLLGAMVAGFIVANIAIGDSPLRALSLSTSNAIEVGVALWLIERLCPLRPDMRQLRDLGIYVLAAGLAGPAVAATFATLALGSFGEFSLTTWAEWALTDALGMILVGPALLIIVEALRRPRWPTRREAIEWAALTIGGTALTIAVFAQSSYPFLFMVAPVVLAHAFRLGALGTAVSMIKVGVIATWFTFLGTGPISLVDGTMAETLIVLQVFLASIFVTGLPVAAALHGQARMVRELADKQSQLRLLTENVTDAVLVYDSTGVCRYASPSVADVLGRDPAEIVGKRPSQRAHSDAAERIAEAERKLVAGEIEQDRFTYRRLFDDEEGNAVFIEADCALVRKPDGEPDGIIVSARDVTERVSLETQLVGARRVAENAAAAKSQFLANMSHEIRTPMNGVLGFAQLLQQGDLDLEQRRQVDLIVESGEVMMHLLNDILDISKIEAGQMAVVEEPVRVHELLEGCRKLHSANAERNGIALVLAIDDDVPACLLGDAMRFRQIVLNLVGNAVKFTHVGEVRIHAGCAGDTFEVSVEDSGVGIAPERIEAIFKPFEQADGATSRRFGGSGLGLTISRQLAGLMGGELTADSEVGQGSRFVLRLPLNRVEEDCVAREDEVAVSPSMPPSARILLAEDHDINRMLVTAMLEGCGQQVEIAEDGDKAVRMVEAAAQEGRGYDLVLMDVQMPQCDGYEATRRIRAAGFGAASLPIVALTANAYEDDVREATEAGMQAHLAKPLAFGELVSALHRWLPGGDRDAQAGADARPEAPARDEQASSDDYPADLQQRWQERRAEALAAVARILEKDGPNPDELEEIGGLMHMLAGTAAMFDEAALGEAARALENSLRSNPDPLALRETAQRLLRAA</sequence>
<evidence type="ECO:0000259" key="15">
    <source>
        <dbReference type="PROSITE" id="PS50110"/>
    </source>
</evidence>
<dbReference type="InterPro" id="IPR036097">
    <property type="entry name" value="HisK_dim/P_sf"/>
</dbReference>
<organism evidence="18 19">
    <name type="scientific">Blastomonas marina</name>
    <dbReference type="NCBI Taxonomy" id="1867408"/>
    <lineage>
        <taxon>Bacteria</taxon>
        <taxon>Pseudomonadati</taxon>
        <taxon>Pseudomonadota</taxon>
        <taxon>Alphaproteobacteria</taxon>
        <taxon>Sphingomonadales</taxon>
        <taxon>Sphingomonadaceae</taxon>
        <taxon>Blastomonas</taxon>
    </lineage>
</organism>
<feature type="compositionally biased region" description="Basic and acidic residues" evidence="12">
    <location>
        <begin position="825"/>
        <end position="845"/>
    </location>
</feature>
<dbReference type="EMBL" id="BMID01000001">
    <property type="protein sequence ID" value="GGA00097.1"/>
    <property type="molecule type" value="Genomic_DNA"/>
</dbReference>
<dbReference type="SUPFAM" id="SSF47384">
    <property type="entry name" value="Homodimeric domain of signal transducing histidine kinase"/>
    <property type="match status" value="1"/>
</dbReference>
<evidence type="ECO:0000256" key="1">
    <source>
        <dbReference type="ARBA" id="ARBA00000085"/>
    </source>
</evidence>
<dbReference type="PANTHER" id="PTHR43047:SF78">
    <property type="entry name" value="SENSORY_REGULATORY PROTEIN RPFC"/>
    <property type="match status" value="1"/>
</dbReference>
<dbReference type="CDD" id="cd16922">
    <property type="entry name" value="HATPase_EvgS-ArcB-TorS-like"/>
    <property type="match status" value="1"/>
</dbReference>
<dbReference type="InterPro" id="IPR000014">
    <property type="entry name" value="PAS"/>
</dbReference>
<dbReference type="InterPro" id="IPR036890">
    <property type="entry name" value="HATPase_C_sf"/>
</dbReference>
<dbReference type="SUPFAM" id="SSF52172">
    <property type="entry name" value="CheY-like"/>
    <property type="match status" value="1"/>
</dbReference>
<dbReference type="RefSeq" id="WP_188641266.1">
    <property type="nucleotide sequence ID" value="NZ_BMID01000001.1"/>
</dbReference>
<feature type="region of interest" description="Disordered" evidence="12">
    <location>
        <begin position="825"/>
        <end position="851"/>
    </location>
</feature>
<dbReference type="Proteomes" id="UP000603317">
    <property type="component" value="Unassembled WGS sequence"/>
</dbReference>
<dbReference type="SMART" id="SM00091">
    <property type="entry name" value="PAS"/>
    <property type="match status" value="1"/>
</dbReference>
<feature type="transmembrane region" description="Helical" evidence="13">
    <location>
        <begin position="21"/>
        <end position="45"/>
    </location>
</feature>
<dbReference type="NCBIfam" id="TIGR00229">
    <property type="entry name" value="sensory_box"/>
    <property type="match status" value="1"/>
</dbReference>
<feature type="modified residue" description="4-aspartylphosphate" evidence="11">
    <location>
        <position position="754"/>
    </location>
</feature>
<accession>A0ABQ1F5Y5</accession>
<feature type="domain" description="PAC" evidence="17">
    <location>
        <begin position="390"/>
        <end position="443"/>
    </location>
</feature>
<dbReference type="InterPro" id="IPR036641">
    <property type="entry name" value="HPT_dom_sf"/>
</dbReference>
<dbReference type="PANTHER" id="PTHR43047">
    <property type="entry name" value="TWO-COMPONENT HISTIDINE PROTEIN KINASE"/>
    <property type="match status" value="1"/>
</dbReference>
<gene>
    <name evidence="18" type="ORF">GCM10010923_05720</name>
</gene>
<dbReference type="InterPro" id="IPR004358">
    <property type="entry name" value="Sig_transdc_His_kin-like_C"/>
</dbReference>
<feature type="transmembrane region" description="Helical" evidence="13">
    <location>
        <begin position="51"/>
        <end position="68"/>
    </location>
</feature>
<dbReference type="CDD" id="cd17546">
    <property type="entry name" value="REC_hyHK_CKI1_RcsC-like"/>
    <property type="match status" value="1"/>
</dbReference>
<comment type="catalytic activity">
    <reaction evidence="1">
        <text>ATP + protein L-histidine = ADP + protein N-phospho-L-histidine.</text>
        <dbReference type="EC" id="2.7.13.3"/>
    </reaction>
</comment>
<dbReference type="Pfam" id="PF05231">
    <property type="entry name" value="MASE1"/>
    <property type="match status" value="1"/>
</dbReference>
<dbReference type="SMART" id="SM00388">
    <property type="entry name" value="HisKA"/>
    <property type="match status" value="1"/>
</dbReference>
<feature type="domain" description="Response regulatory" evidence="15">
    <location>
        <begin position="700"/>
        <end position="822"/>
    </location>
</feature>
<dbReference type="SUPFAM" id="SSF47226">
    <property type="entry name" value="Histidine-containing phosphotransfer domain, HPT domain"/>
    <property type="match status" value="1"/>
</dbReference>
<dbReference type="PROSITE" id="PS50113">
    <property type="entry name" value="PAC"/>
    <property type="match status" value="1"/>
</dbReference>
<keyword evidence="10 13" id="KW-0472">Membrane</keyword>
<dbReference type="PROSITE" id="PS50109">
    <property type="entry name" value="HIS_KIN"/>
    <property type="match status" value="1"/>
</dbReference>
<evidence type="ECO:0000256" key="6">
    <source>
        <dbReference type="ARBA" id="ARBA00022679"/>
    </source>
</evidence>
<comment type="subcellular location">
    <subcellularLocation>
        <location evidence="2">Cell membrane</location>
        <topology evidence="2">Multi-pass membrane protein</topology>
    </subcellularLocation>
</comment>
<dbReference type="InterPro" id="IPR013656">
    <property type="entry name" value="PAS_4"/>
</dbReference>
<dbReference type="Pfam" id="PF02518">
    <property type="entry name" value="HATPase_c"/>
    <property type="match status" value="1"/>
</dbReference>
<keyword evidence="4" id="KW-1003">Cell membrane</keyword>
<keyword evidence="8" id="KW-0418">Kinase</keyword>
<dbReference type="InterPro" id="IPR003594">
    <property type="entry name" value="HATPase_dom"/>
</dbReference>
<evidence type="ECO:0000259" key="17">
    <source>
        <dbReference type="PROSITE" id="PS50113"/>
    </source>
</evidence>
<evidence type="ECO:0000256" key="11">
    <source>
        <dbReference type="PROSITE-ProRule" id="PRU00169"/>
    </source>
</evidence>
<name>A0ABQ1F5Y5_9SPHN</name>
<dbReference type="CDD" id="cd00130">
    <property type="entry name" value="PAS"/>
    <property type="match status" value="1"/>
</dbReference>
<proteinExistence type="predicted"/>
<dbReference type="Pfam" id="PF00072">
    <property type="entry name" value="Response_reg"/>
    <property type="match status" value="1"/>
</dbReference>
<feature type="transmembrane region" description="Helical" evidence="13">
    <location>
        <begin position="133"/>
        <end position="155"/>
    </location>
</feature>
<evidence type="ECO:0000313" key="19">
    <source>
        <dbReference type="Proteomes" id="UP000603317"/>
    </source>
</evidence>
<dbReference type="InterPro" id="IPR011006">
    <property type="entry name" value="CheY-like_superfamily"/>
</dbReference>
<dbReference type="InterPro" id="IPR007895">
    <property type="entry name" value="MASE1"/>
</dbReference>
<dbReference type="InterPro" id="IPR000700">
    <property type="entry name" value="PAS-assoc_C"/>
</dbReference>
<evidence type="ECO:0000256" key="3">
    <source>
        <dbReference type="ARBA" id="ARBA00012438"/>
    </source>
</evidence>
<evidence type="ECO:0000256" key="5">
    <source>
        <dbReference type="ARBA" id="ARBA00022553"/>
    </source>
</evidence>
<feature type="transmembrane region" description="Helical" evidence="13">
    <location>
        <begin position="175"/>
        <end position="192"/>
    </location>
</feature>
<dbReference type="Pfam" id="PF00512">
    <property type="entry name" value="HisKA"/>
    <property type="match status" value="1"/>
</dbReference>
<dbReference type="InterPro" id="IPR001789">
    <property type="entry name" value="Sig_transdc_resp-reg_receiver"/>
</dbReference>
<dbReference type="InterPro" id="IPR035965">
    <property type="entry name" value="PAS-like_dom_sf"/>
</dbReference>
<dbReference type="SMART" id="SM00387">
    <property type="entry name" value="HATPase_c"/>
    <property type="match status" value="1"/>
</dbReference>
<dbReference type="PROSITE" id="PS50110">
    <property type="entry name" value="RESPONSE_REGULATORY"/>
    <property type="match status" value="1"/>
</dbReference>
<feature type="domain" description="PAS" evidence="16">
    <location>
        <begin position="315"/>
        <end position="385"/>
    </location>
</feature>
<dbReference type="Gene3D" id="3.30.450.20">
    <property type="entry name" value="PAS domain"/>
    <property type="match status" value="1"/>
</dbReference>
<evidence type="ECO:0000259" key="14">
    <source>
        <dbReference type="PROSITE" id="PS50109"/>
    </source>
</evidence>
<evidence type="ECO:0000256" key="12">
    <source>
        <dbReference type="SAM" id="MobiDB-lite"/>
    </source>
</evidence>
<feature type="transmembrane region" description="Helical" evidence="13">
    <location>
        <begin position="252"/>
        <end position="270"/>
    </location>
</feature>
<keyword evidence="7 13" id="KW-0812">Transmembrane</keyword>
<protein>
    <recommendedName>
        <fullName evidence="3">histidine kinase</fullName>
        <ecNumber evidence="3">2.7.13.3</ecNumber>
    </recommendedName>
</protein>
<dbReference type="Gene3D" id="1.10.287.130">
    <property type="match status" value="1"/>
</dbReference>
<feature type="transmembrane region" description="Helical" evidence="13">
    <location>
        <begin position="282"/>
        <end position="302"/>
    </location>
</feature>
<dbReference type="InterPro" id="IPR005467">
    <property type="entry name" value="His_kinase_dom"/>
</dbReference>
<dbReference type="EC" id="2.7.13.3" evidence="3"/>
<keyword evidence="5 11" id="KW-0597">Phosphoprotein</keyword>
<dbReference type="SMART" id="SM00448">
    <property type="entry name" value="REC"/>
    <property type="match status" value="1"/>
</dbReference>
<dbReference type="Pfam" id="PF08448">
    <property type="entry name" value="PAS_4"/>
    <property type="match status" value="1"/>
</dbReference>
<dbReference type="PRINTS" id="PR00344">
    <property type="entry name" value="BCTRLSENSOR"/>
</dbReference>
<evidence type="ECO:0000256" key="2">
    <source>
        <dbReference type="ARBA" id="ARBA00004651"/>
    </source>
</evidence>
<dbReference type="SUPFAM" id="SSF55785">
    <property type="entry name" value="PYP-like sensor domain (PAS domain)"/>
    <property type="match status" value="1"/>
</dbReference>
<evidence type="ECO:0000259" key="16">
    <source>
        <dbReference type="PROSITE" id="PS50112"/>
    </source>
</evidence>
<evidence type="ECO:0000256" key="8">
    <source>
        <dbReference type="ARBA" id="ARBA00022777"/>
    </source>
</evidence>
<keyword evidence="9 13" id="KW-1133">Transmembrane helix</keyword>